<organism evidence="3 4">
    <name type="scientific">Chlamydomonas reinhardtii</name>
    <name type="common">Chlamydomonas smithii</name>
    <dbReference type="NCBI Taxonomy" id="3055"/>
    <lineage>
        <taxon>Eukaryota</taxon>
        <taxon>Viridiplantae</taxon>
        <taxon>Chlorophyta</taxon>
        <taxon>core chlorophytes</taxon>
        <taxon>Chlorophyceae</taxon>
        <taxon>CS clade</taxon>
        <taxon>Chlamydomonadales</taxon>
        <taxon>Chlamydomonadaceae</taxon>
        <taxon>Chlamydomonas</taxon>
    </lineage>
</organism>
<feature type="region of interest" description="Disordered" evidence="1">
    <location>
        <begin position="608"/>
        <end position="657"/>
    </location>
</feature>
<dbReference type="InParanoid" id="A0A2K3D2A3"/>
<dbReference type="AlphaFoldDB" id="A0A2K3D2A3"/>
<dbReference type="ExpressionAtlas" id="A0A2K3D2A3">
    <property type="expression patterns" value="baseline"/>
</dbReference>
<dbReference type="RefSeq" id="XP_042918053.1">
    <property type="nucleotide sequence ID" value="XM_043067882.1"/>
</dbReference>
<accession>A0A2K3D2A3</accession>
<keyword evidence="4" id="KW-1185">Reference proteome</keyword>
<keyword evidence="2" id="KW-0472">Membrane</keyword>
<evidence type="ECO:0000256" key="1">
    <source>
        <dbReference type="SAM" id="MobiDB-lite"/>
    </source>
</evidence>
<sequence length="917" mass="94698">MRGVLACVIGGIAFVVSALGAWATKVEISSRSLLLGAAGTGAAAVLLMSLLHYCFMQRADNNGPEQPGETPMLSPSREGVGELTTSTRMDREPVETMSLPATPSPQSAQAAELMTAAATAAATPALPGPDTPGPSPGPGNTVTHLRQASYVSDEKYALVRLALGVCAAGSENLSLVSDWRSRILAEWLPSNFQLLAAVPRLVPEAVPRMAELEDGQRAGEGFAAELELGAHFGEAYNERDPSPDIGVLLSVLCKVDIDSACEGRGAEAGEGGIKQMLLQRLGGSEALPRRVATALLGRELDTVADDGLVVTLQADDVLFLEYIYTSAAQTWLPLHCTPNDPLCLPPPPPLGGAAGAGRYCALEVSLEPCVLVMPSPQPSPVNSCSGGGASSAASTDWDGGGCTLAMVSVSVEEWRSPLLDVWPDEVMTQEPIRLEVHLHSSSCAFSSSPATSASGGGGDAAGAVAAAAAAARMSGLPTAEVATQPQEEEGAAEARRQALADPNSWDPSSPSAVQLIRRRGDVVVHMPARRCRHQQHLGAPCPQPYAGLLVVEVWRGTVLCGVGHAVLVEQEQEDCRSNSAPTPGAPRAPTPLVSWATEAAALAAAMPNTPPALTSPLAPSPPPPPPPLPARVASSRAAGAPGAWSPIRPDSPTIGRRASDHMRHVPLRGMALGGSPGGLGARGSWESVSTEAGSFEYATVRAPQAAAARIAQDPRSLLLQDLGLFLVYATAHAGDSLSPSFMGQQLRSRLQVHEALVRAGCRVLDAAVEAGLPALAAALHRRLRGLGCSDKQLLMGGVQRPAGLPLLHLALLSGCHGMALLALEWCNASKGVKGLTKPVTVVLPAAPDAGAVAGAFARSSLDAAGAPGAGKAEAYNQTVVDPLQLAQSLGLHEEVSQLGFHFPTFSSPTNTYRPLCH</sequence>
<reference evidence="3 4" key="1">
    <citation type="journal article" date="2007" name="Science">
        <title>The Chlamydomonas genome reveals the evolution of key animal and plant functions.</title>
        <authorList>
            <person name="Merchant S.S."/>
            <person name="Prochnik S.E."/>
            <person name="Vallon O."/>
            <person name="Harris E.H."/>
            <person name="Karpowicz S.J."/>
            <person name="Witman G.B."/>
            <person name="Terry A."/>
            <person name="Salamov A."/>
            <person name="Fritz-Laylin L.K."/>
            <person name="Marechal-Drouard L."/>
            <person name="Marshall W.F."/>
            <person name="Qu L.H."/>
            <person name="Nelson D.R."/>
            <person name="Sanderfoot A.A."/>
            <person name="Spalding M.H."/>
            <person name="Kapitonov V.V."/>
            <person name="Ren Q."/>
            <person name="Ferris P."/>
            <person name="Lindquist E."/>
            <person name="Shapiro H."/>
            <person name="Lucas S.M."/>
            <person name="Grimwood J."/>
            <person name="Schmutz J."/>
            <person name="Cardol P."/>
            <person name="Cerutti H."/>
            <person name="Chanfreau G."/>
            <person name="Chen C.L."/>
            <person name="Cognat V."/>
            <person name="Croft M.T."/>
            <person name="Dent R."/>
            <person name="Dutcher S."/>
            <person name="Fernandez E."/>
            <person name="Fukuzawa H."/>
            <person name="Gonzalez-Ballester D."/>
            <person name="Gonzalez-Halphen D."/>
            <person name="Hallmann A."/>
            <person name="Hanikenne M."/>
            <person name="Hippler M."/>
            <person name="Inwood W."/>
            <person name="Jabbari K."/>
            <person name="Kalanon M."/>
            <person name="Kuras R."/>
            <person name="Lefebvre P.A."/>
            <person name="Lemaire S.D."/>
            <person name="Lobanov A.V."/>
            <person name="Lohr M."/>
            <person name="Manuell A."/>
            <person name="Meier I."/>
            <person name="Mets L."/>
            <person name="Mittag M."/>
            <person name="Mittelmeier T."/>
            <person name="Moroney J.V."/>
            <person name="Moseley J."/>
            <person name="Napoli C."/>
            <person name="Nedelcu A.M."/>
            <person name="Niyogi K."/>
            <person name="Novoselov S.V."/>
            <person name="Paulsen I.T."/>
            <person name="Pazour G."/>
            <person name="Purton S."/>
            <person name="Ral J.P."/>
            <person name="Riano-Pachon D.M."/>
            <person name="Riekhof W."/>
            <person name="Rymarquis L."/>
            <person name="Schroda M."/>
            <person name="Stern D."/>
            <person name="Umen J."/>
            <person name="Willows R."/>
            <person name="Wilson N."/>
            <person name="Zimmer S.L."/>
            <person name="Allmer J."/>
            <person name="Balk J."/>
            <person name="Bisova K."/>
            <person name="Chen C.J."/>
            <person name="Elias M."/>
            <person name="Gendler K."/>
            <person name="Hauser C."/>
            <person name="Lamb M.R."/>
            <person name="Ledford H."/>
            <person name="Long J.C."/>
            <person name="Minagawa J."/>
            <person name="Page M.D."/>
            <person name="Pan J."/>
            <person name="Pootakham W."/>
            <person name="Roje S."/>
            <person name="Rose A."/>
            <person name="Stahlberg E."/>
            <person name="Terauchi A.M."/>
            <person name="Yang P."/>
            <person name="Ball S."/>
            <person name="Bowler C."/>
            <person name="Dieckmann C.L."/>
            <person name="Gladyshev V.N."/>
            <person name="Green P."/>
            <person name="Jorgensen R."/>
            <person name="Mayfield S."/>
            <person name="Mueller-Roeber B."/>
            <person name="Rajamani S."/>
            <person name="Sayre R.T."/>
            <person name="Brokstein P."/>
            <person name="Dubchak I."/>
            <person name="Goodstein D."/>
            <person name="Hornick L."/>
            <person name="Huang Y.W."/>
            <person name="Jhaveri J."/>
            <person name="Luo Y."/>
            <person name="Martinez D."/>
            <person name="Ngau W.C."/>
            <person name="Otillar B."/>
            <person name="Poliakov A."/>
            <person name="Porter A."/>
            <person name="Szajkowski L."/>
            <person name="Werner G."/>
            <person name="Zhou K."/>
            <person name="Grigoriev I.V."/>
            <person name="Rokhsar D.S."/>
            <person name="Grossman A.R."/>
        </authorList>
    </citation>
    <scope>NUCLEOTIDE SEQUENCE [LARGE SCALE GENOMIC DNA]</scope>
    <source>
        <strain evidence="4">CC-503</strain>
    </source>
</reference>
<feature type="compositionally biased region" description="Low complexity" evidence="1">
    <location>
        <begin position="608"/>
        <end position="617"/>
    </location>
</feature>
<evidence type="ECO:0000256" key="2">
    <source>
        <dbReference type="SAM" id="Phobius"/>
    </source>
</evidence>
<feature type="compositionally biased region" description="Pro residues" evidence="1">
    <location>
        <begin position="618"/>
        <end position="629"/>
    </location>
</feature>
<proteinExistence type="predicted"/>
<evidence type="ECO:0000313" key="3">
    <source>
        <dbReference type="EMBL" id="PNW74647.1"/>
    </source>
</evidence>
<feature type="region of interest" description="Disordered" evidence="1">
    <location>
        <begin position="62"/>
        <end position="87"/>
    </location>
</feature>
<evidence type="ECO:0000313" key="4">
    <source>
        <dbReference type="Proteomes" id="UP000006906"/>
    </source>
</evidence>
<keyword evidence="2" id="KW-0812">Transmembrane</keyword>
<dbReference type="EMBL" id="CM008973">
    <property type="protein sequence ID" value="PNW74647.1"/>
    <property type="molecule type" value="Genomic_DNA"/>
</dbReference>
<dbReference type="GeneID" id="5716670"/>
<dbReference type="Proteomes" id="UP000006906">
    <property type="component" value="Chromosome 12"/>
</dbReference>
<keyword evidence="2" id="KW-1133">Transmembrane helix</keyword>
<gene>
    <name evidence="3" type="ORF">CHLRE_12g488800v5</name>
</gene>
<protein>
    <submittedName>
        <fullName evidence="3">Uncharacterized protein</fullName>
    </submittedName>
</protein>
<dbReference type="Gramene" id="PNW74647">
    <property type="protein sequence ID" value="PNW74647"/>
    <property type="gene ID" value="CHLRE_12g488800v5"/>
</dbReference>
<dbReference type="OrthoDB" id="541424at2759"/>
<name>A0A2K3D2A3_CHLRE</name>
<feature type="region of interest" description="Disordered" evidence="1">
    <location>
        <begin position="477"/>
        <end position="512"/>
    </location>
</feature>
<feature type="transmembrane region" description="Helical" evidence="2">
    <location>
        <begin position="33"/>
        <end position="55"/>
    </location>
</feature>
<dbReference type="KEGG" id="cre:CHLRE_12g488800v5"/>